<reference evidence="1" key="2">
    <citation type="journal article" date="2022" name="New Phytol.">
        <title>Evolutionary transition to the ectomycorrhizal habit in the genomes of a hyperdiverse lineage of mushroom-forming fungi.</title>
        <authorList>
            <person name="Looney B."/>
            <person name="Miyauchi S."/>
            <person name="Morin E."/>
            <person name="Drula E."/>
            <person name="Courty P.E."/>
            <person name="Kohler A."/>
            <person name="Kuo A."/>
            <person name="LaButti K."/>
            <person name="Pangilinan J."/>
            <person name="Lipzen A."/>
            <person name="Riley R."/>
            <person name="Andreopoulos W."/>
            <person name="He G."/>
            <person name="Johnson J."/>
            <person name="Nolan M."/>
            <person name="Tritt A."/>
            <person name="Barry K.W."/>
            <person name="Grigoriev I.V."/>
            <person name="Nagy L.G."/>
            <person name="Hibbett D."/>
            <person name="Henrissat B."/>
            <person name="Matheny P.B."/>
            <person name="Labbe J."/>
            <person name="Martin F.M."/>
        </authorList>
    </citation>
    <scope>NUCLEOTIDE SEQUENCE</scope>
    <source>
        <strain evidence="1">FP105234-sp</strain>
    </source>
</reference>
<accession>A0ACB8RK88</accession>
<protein>
    <submittedName>
        <fullName evidence="1">Uncharacterized protein</fullName>
    </submittedName>
</protein>
<sequence>MPDKDPLEDHCAATDAAAALRNAQLPVARLPPEILHAIFAILSTIDSLLHSPETLKCRLAWMVVTHVCQRWRHIALHRPTLWAHNIALPFPRGNRWLEAFLTRAQDAPLIVHASALLMKPSDVAHLTAIVARTQVLRLELGPHPIFPALSSPAPLLHTLEFYQTLTVPADMLSEELLGGPAGTPRLRHLEVSTWTALPWTWSRLEQLVSLALIQQERVESLSEVLSGLGRMRALEKLLLYSSISTVDEEPNRVVTLEKMRRLHIYMDPAEARVLLTHLALPADVQVAWNLLRGDDVEPAAFSSALSACFPALSACISTRASPIVRVHVEPYIWANSQQVR</sequence>
<keyword evidence="2" id="KW-1185">Reference proteome</keyword>
<dbReference type="EMBL" id="MU275982">
    <property type="protein sequence ID" value="KAI0044465.1"/>
    <property type="molecule type" value="Genomic_DNA"/>
</dbReference>
<organism evidence="1 2">
    <name type="scientific">Auriscalpium vulgare</name>
    <dbReference type="NCBI Taxonomy" id="40419"/>
    <lineage>
        <taxon>Eukaryota</taxon>
        <taxon>Fungi</taxon>
        <taxon>Dikarya</taxon>
        <taxon>Basidiomycota</taxon>
        <taxon>Agaricomycotina</taxon>
        <taxon>Agaricomycetes</taxon>
        <taxon>Russulales</taxon>
        <taxon>Auriscalpiaceae</taxon>
        <taxon>Auriscalpium</taxon>
    </lineage>
</organism>
<proteinExistence type="predicted"/>
<name>A0ACB8RK88_9AGAM</name>
<gene>
    <name evidence="1" type="ORF">FA95DRAFT_1608519</name>
</gene>
<dbReference type="Proteomes" id="UP000814033">
    <property type="component" value="Unassembled WGS sequence"/>
</dbReference>
<comment type="caution">
    <text evidence="1">The sequence shown here is derived from an EMBL/GenBank/DDBJ whole genome shotgun (WGS) entry which is preliminary data.</text>
</comment>
<reference evidence="1" key="1">
    <citation type="submission" date="2021-02" db="EMBL/GenBank/DDBJ databases">
        <authorList>
            <consortium name="DOE Joint Genome Institute"/>
            <person name="Ahrendt S."/>
            <person name="Looney B.P."/>
            <person name="Miyauchi S."/>
            <person name="Morin E."/>
            <person name="Drula E."/>
            <person name="Courty P.E."/>
            <person name="Chicoki N."/>
            <person name="Fauchery L."/>
            <person name="Kohler A."/>
            <person name="Kuo A."/>
            <person name="Labutti K."/>
            <person name="Pangilinan J."/>
            <person name="Lipzen A."/>
            <person name="Riley R."/>
            <person name="Andreopoulos W."/>
            <person name="He G."/>
            <person name="Johnson J."/>
            <person name="Barry K.W."/>
            <person name="Grigoriev I.V."/>
            <person name="Nagy L."/>
            <person name="Hibbett D."/>
            <person name="Henrissat B."/>
            <person name="Matheny P.B."/>
            <person name="Labbe J."/>
            <person name="Martin F."/>
        </authorList>
    </citation>
    <scope>NUCLEOTIDE SEQUENCE</scope>
    <source>
        <strain evidence="1">FP105234-sp</strain>
    </source>
</reference>
<feature type="non-terminal residue" evidence="1">
    <location>
        <position position="340"/>
    </location>
</feature>
<evidence type="ECO:0000313" key="1">
    <source>
        <dbReference type="EMBL" id="KAI0044465.1"/>
    </source>
</evidence>
<evidence type="ECO:0000313" key="2">
    <source>
        <dbReference type="Proteomes" id="UP000814033"/>
    </source>
</evidence>